<dbReference type="PROSITE" id="PS51186">
    <property type="entry name" value="GNAT"/>
    <property type="match status" value="1"/>
</dbReference>
<feature type="domain" description="N-acetyltransferase" evidence="1">
    <location>
        <begin position="26"/>
        <end position="188"/>
    </location>
</feature>
<comment type="caution">
    <text evidence="2">The sequence shown here is derived from an EMBL/GenBank/DDBJ whole genome shotgun (WGS) entry which is preliminary data.</text>
</comment>
<dbReference type="InterPro" id="IPR051531">
    <property type="entry name" value="N-acetyltransferase"/>
</dbReference>
<dbReference type="PANTHER" id="PTHR43792:SF1">
    <property type="entry name" value="N-ACETYLTRANSFERASE DOMAIN-CONTAINING PROTEIN"/>
    <property type="match status" value="1"/>
</dbReference>
<sequence>MFDEAAGAKSTARSRVQSAQSLSGRLALCSPTPDDADELYSMYSDPRLAEADPMLAHPSIAYTRAVLQRRIAEWHEHGQGLWVVRHLHGSSAGELVGIGGCNFWANTAWNLSFSLHPQGWGRGYAQEIAAAGMEQARALRPDLPITAVVATRNTRSRKAVERAGLHQVWQGQDNHDPDPTATMLLYADRSLSKDQIQALTR</sequence>
<dbReference type="OrthoDB" id="3533156at2"/>
<accession>A0A4R5U306</accession>
<protein>
    <submittedName>
        <fullName evidence="2">N-acetyltransferase</fullName>
    </submittedName>
</protein>
<dbReference type="Proteomes" id="UP000295411">
    <property type="component" value="Unassembled WGS sequence"/>
</dbReference>
<dbReference type="InterPro" id="IPR000182">
    <property type="entry name" value="GNAT_dom"/>
</dbReference>
<name>A0A4R5U306_9MICC</name>
<evidence type="ECO:0000313" key="3">
    <source>
        <dbReference type="Proteomes" id="UP000295411"/>
    </source>
</evidence>
<evidence type="ECO:0000259" key="1">
    <source>
        <dbReference type="PROSITE" id="PS51186"/>
    </source>
</evidence>
<proteinExistence type="predicted"/>
<gene>
    <name evidence="2" type="ORF">E2F48_02435</name>
</gene>
<keyword evidence="2" id="KW-0808">Transferase</keyword>
<dbReference type="GO" id="GO:0016747">
    <property type="term" value="F:acyltransferase activity, transferring groups other than amino-acyl groups"/>
    <property type="evidence" value="ECO:0007669"/>
    <property type="project" value="InterPro"/>
</dbReference>
<keyword evidence="3" id="KW-1185">Reference proteome</keyword>
<dbReference type="AlphaFoldDB" id="A0A4R5U306"/>
<dbReference type="Pfam" id="PF13302">
    <property type="entry name" value="Acetyltransf_3"/>
    <property type="match status" value="1"/>
</dbReference>
<reference evidence="2 3" key="1">
    <citation type="submission" date="2019-03" db="EMBL/GenBank/DDBJ databases">
        <title>Arthrobacter sp. nov., an bacterium isolated from biocrust in Mu Us Desert.</title>
        <authorList>
            <person name="Lixiong L."/>
        </authorList>
    </citation>
    <scope>NUCLEOTIDE SEQUENCE [LARGE SCALE GENOMIC DNA]</scope>
    <source>
        <strain evidence="2 3">SLN-3</strain>
    </source>
</reference>
<dbReference type="InterPro" id="IPR016181">
    <property type="entry name" value="Acyl_CoA_acyltransferase"/>
</dbReference>
<organism evidence="2 3">
    <name type="scientific">Arthrobacter crusticola</name>
    <dbReference type="NCBI Taxonomy" id="2547960"/>
    <lineage>
        <taxon>Bacteria</taxon>
        <taxon>Bacillati</taxon>
        <taxon>Actinomycetota</taxon>
        <taxon>Actinomycetes</taxon>
        <taxon>Micrococcales</taxon>
        <taxon>Micrococcaceae</taxon>
        <taxon>Arthrobacter</taxon>
    </lineage>
</organism>
<dbReference type="RefSeq" id="WP_133402395.1">
    <property type="nucleotide sequence ID" value="NZ_SMTK01000001.1"/>
</dbReference>
<dbReference type="Gene3D" id="3.40.630.30">
    <property type="match status" value="1"/>
</dbReference>
<dbReference type="SUPFAM" id="SSF55729">
    <property type="entry name" value="Acyl-CoA N-acyltransferases (Nat)"/>
    <property type="match status" value="1"/>
</dbReference>
<dbReference type="PANTHER" id="PTHR43792">
    <property type="entry name" value="GNAT FAMILY, PUTATIVE (AFU_ORTHOLOGUE AFUA_3G00765)-RELATED-RELATED"/>
    <property type="match status" value="1"/>
</dbReference>
<evidence type="ECO:0000313" key="2">
    <source>
        <dbReference type="EMBL" id="TDK27982.1"/>
    </source>
</evidence>
<dbReference type="EMBL" id="SMTK01000001">
    <property type="protein sequence ID" value="TDK27982.1"/>
    <property type="molecule type" value="Genomic_DNA"/>
</dbReference>